<keyword evidence="1" id="KW-0732">Signal</keyword>
<name>A0AAD9MPM3_RIDPI</name>
<dbReference type="InterPro" id="IPR028996">
    <property type="entry name" value="GM2-AP"/>
</dbReference>
<dbReference type="InterPro" id="IPR036846">
    <property type="entry name" value="GM2-AP_sf"/>
</dbReference>
<dbReference type="Gene3D" id="2.70.220.10">
    <property type="entry name" value="Ganglioside GM2 activator"/>
    <property type="match status" value="1"/>
</dbReference>
<evidence type="ECO:0008006" key="4">
    <source>
        <dbReference type="Google" id="ProtNLM"/>
    </source>
</evidence>
<dbReference type="GO" id="GO:0005319">
    <property type="term" value="F:lipid transporter activity"/>
    <property type="evidence" value="ECO:0007669"/>
    <property type="project" value="TreeGrafter"/>
</dbReference>
<accession>A0AAD9MPM3</accession>
<evidence type="ECO:0000313" key="3">
    <source>
        <dbReference type="Proteomes" id="UP001209878"/>
    </source>
</evidence>
<feature type="non-terminal residue" evidence="2">
    <location>
        <position position="1"/>
    </location>
</feature>
<evidence type="ECO:0000256" key="1">
    <source>
        <dbReference type="ARBA" id="ARBA00022729"/>
    </source>
</evidence>
<dbReference type="SUPFAM" id="SSF63707">
    <property type="entry name" value="Ganglioside M2 (gm2) activator"/>
    <property type="match status" value="1"/>
</dbReference>
<protein>
    <recommendedName>
        <fullName evidence="4">MD-2-related lipid-recognition domain-containing protein</fullName>
    </recommendedName>
</protein>
<dbReference type="PANTHER" id="PTHR17357:SF0">
    <property type="entry name" value="GANGLIOSIDE GM2 ACTIVATOR"/>
    <property type="match status" value="1"/>
</dbReference>
<dbReference type="GO" id="GO:0008047">
    <property type="term" value="F:enzyme activator activity"/>
    <property type="evidence" value="ECO:0007669"/>
    <property type="project" value="InterPro"/>
</dbReference>
<dbReference type="EMBL" id="JAODUO010006718">
    <property type="protein sequence ID" value="KAK2139076.1"/>
    <property type="molecule type" value="Genomic_DNA"/>
</dbReference>
<dbReference type="GO" id="GO:0006689">
    <property type="term" value="P:ganglioside catabolic process"/>
    <property type="evidence" value="ECO:0007669"/>
    <property type="project" value="InterPro"/>
</dbReference>
<sequence>MGNFLEPKTEAFSWKMCGSKTDAIQIKTLSVAPDPIKLPGNITLAFSGSINSPDPITSPIEMELTIKKKLFVWITIPCIDHVGSCTYPDICSQSNASSCPPAFKKYGIPCSCPIKP</sequence>
<dbReference type="Proteomes" id="UP001209878">
    <property type="component" value="Unassembled WGS sequence"/>
</dbReference>
<dbReference type="PANTHER" id="PTHR17357">
    <property type="entry name" value="GM2 GANGLIOSIDE ACTIVATOR PROTEIN"/>
    <property type="match status" value="1"/>
</dbReference>
<keyword evidence="3" id="KW-1185">Reference proteome</keyword>
<dbReference type="GO" id="GO:0009898">
    <property type="term" value="C:cytoplasmic side of plasma membrane"/>
    <property type="evidence" value="ECO:0007669"/>
    <property type="project" value="TreeGrafter"/>
</dbReference>
<proteinExistence type="predicted"/>
<evidence type="ECO:0000313" key="2">
    <source>
        <dbReference type="EMBL" id="KAK2139076.1"/>
    </source>
</evidence>
<comment type="caution">
    <text evidence="2">The sequence shown here is derived from an EMBL/GenBank/DDBJ whole genome shotgun (WGS) entry which is preliminary data.</text>
</comment>
<reference evidence="2" key="1">
    <citation type="journal article" date="2023" name="Mol. Biol. Evol.">
        <title>Third-Generation Sequencing Reveals the Adaptive Role of the Epigenome in Three Deep-Sea Polychaetes.</title>
        <authorList>
            <person name="Perez M."/>
            <person name="Aroh O."/>
            <person name="Sun Y."/>
            <person name="Lan Y."/>
            <person name="Juniper S.K."/>
            <person name="Young C.R."/>
            <person name="Angers B."/>
            <person name="Qian P.Y."/>
        </authorList>
    </citation>
    <scope>NUCLEOTIDE SEQUENCE</scope>
    <source>
        <strain evidence="2">R07B-5</strain>
    </source>
</reference>
<dbReference type="AlphaFoldDB" id="A0AAD9MPM3"/>
<gene>
    <name evidence="2" type="ORF">NP493_6731g00003</name>
</gene>
<organism evidence="2 3">
    <name type="scientific">Ridgeia piscesae</name>
    <name type="common">Tubeworm</name>
    <dbReference type="NCBI Taxonomy" id="27915"/>
    <lineage>
        <taxon>Eukaryota</taxon>
        <taxon>Metazoa</taxon>
        <taxon>Spiralia</taxon>
        <taxon>Lophotrochozoa</taxon>
        <taxon>Annelida</taxon>
        <taxon>Polychaeta</taxon>
        <taxon>Sedentaria</taxon>
        <taxon>Canalipalpata</taxon>
        <taxon>Sabellida</taxon>
        <taxon>Siboglinidae</taxon>
        <taxon>Ridgeia</taxon>
    </lineage>
</organism>